<dbReference type="InterPro" id="IPR036457">
    <property type="entry name" value="PPM-type-like_dom_sf"/>
</dbReference>
<comment type="caution">
    <text evidence="4">The sequence shown here is derived from an EMBL/GenBank/DDBJ whole genome shotgun (WGS) entry which is preliminary data.</text>
</comment>
<accession>A0ABP3G8E1</accession>
<dbReference type="Pfam" id="PF03861">
    <property type="entry name" value="ANTAR"/>
    <property type="match status" value="1"/>
</dbReference>
<dbReference type="PROSITE" id="PS50921">
    <property type="entry name" value="ANTAR"/>
    <property type="match status" value="1"/>
</dbReference>
<dbReference type="InterPro" id="IPR035965">
    <property type="entry name" value="PAS-like_dom_sf"/>
</dbReference>
<dbReference type="InterPro" id="IPR052016">
    <property type="entry name" value="Bact_Sigma-Reg"/>
</dbReference>
<feature type="domain" description="PAC" evidence="2">
    <location>
        <begin position="451"/>
        <end position="503"/>
    </location>
</feature>
<dbReference type="SUPFAM" id="SSF55785">
    <property type="entry name" value="PYP-like sensor domain (PAS domain)"/>
    <property type="match status" value="1"/>
</dbReference>
<dbReference type="InterPro" id="IPR005561">
    <property type="entry name" value="ANTAR"/>
</dbReference>
<dbReference type="Gene3D" id="2.10.70.100">
    <property type="match status" value="1"/>
</dbReference>
<dbReference type="InterPro" id="IPR013655">
    <property type="entry name" value="PAS_fold_3"/>
</dbReference>
<dbReference type="Proteomes" id="UP001501822">
    <property type="component" value="Unassembled WGS sequence"/>
</dbReference>
<dbReference type="InterPro" id="IPR000700">
    <property type="entry name" value="PAS-assoc_C"/>
</dbReference>
<dbReference type="Gene3D" id="3.60.40.10">
    <property type="entry name" value="PPM-type phosphatase domain"/>
    <property type="match status" value="1"/>
</dbReference>
<dbReference type="Pfam" id="PF08447">
    <property type="entry name" value="PAS_3"/>
    <property type="match status" value="1"/>
</dbReference>
<dbReference type="EMBL" id="BAAABM010000019">
    <property type="protein sequence ID" value="GAA0338374.1"/>
    <property type="molecule type" value="Genomic_DNA"/>
</dbReference>
<keyword evidence="5" id="KW-1185">Reference proteome</keyword>
<dbReference type="Gene3D" id="1.10.10.10">
    <property type="entry name" value="Winged helix-like DNA-binding domain superfamily/Winged helix DNA-binding domain"/>
    <property type="match status" value="1"/>
</dbReference>
<dbReference type="SUPFAM" id="SSF81606">
    <property type="entry name" value="PP2C-like"/>
    <property type="match status" value="1"/>
</dbReference>
<dbReference type="SMART" id="SM01012">
    <property type="entry name" value="ANTAR"/>
    <property type="match status" value="1"/>
</dbReference>
<name>A0ABP3G8E1_9ACTN</name>
<reference evidence="5" key="1">
    <citation type="journal article" date="2019" name="Int. J. Syst. Evol. Microbiol.">
        <title>The Global Catalogue of Microorganisms (GCM) 10K type strain sequencing project: providing services to taxonomists for standard genome sequencing and annotation.</title>
        <authorList>
            <consortium name="The Broad Institute Genomics Platform"/>
            <consortium name="The Broad Institute Genome Sequencing Center for Infectious Disease"/>
            <person name="Wu L."/>
            <person name="Ma J."/>
        </authorList>
    </citation>
    <scope>NUCLEOTIDE SEQUENCE [LARGE SCALE GENOMIC DNA]</scope>
    <source>
        <strain evidence="5">JCM 3146</strain>
    </source>
</reference>
<dbReference type="PANTHER" id="PTHR43156">
    <property type="entry name" value="STAGE II SPORULATION PROTEIN E-RELATED"/>
    <property type="match status" value="1"/>
</dbReference>
<organism evidence="4 5">
    <name type="scientific">Actinoallomurus spadix</name>
    <dbReference type="NCBI Taxonomy" id="79912"/>
    <lineage>
        <taxon>Bacteria</taxon>
        <taxon>Bacillati</taxon>
        <taxon>Actinomycetota</taxon>
        <taxon>Actinomycetes</taxon>
        <taxon>Streptosporangiales</taxon>
        <taxon>Thermomonosporaceae</taxon>
        <taxon>Actinoallomurus</taxon>
    </lineage>
</organism>
<dbReference type="PROSITE" id="PS50113">
    <property type="entry name" value="PAC"/>
    <property type="match status" value="1"/>
</dbReference>
<keyword evidence="1" id="KW-0378">Hydrolase</keyword>
<dbReference type="SUPFAM" id="SSF55781">
    <property type="entry name" value="GAF domain-like"/>
    <property type="match status" value="1"/>
</dbReference>
<dbReference type="InterPro" id="IPR036388">
    <property type="entry name" value="WH-like_DNA-bd_sf"/>
</dbReference>
<proteinExistence type="predicted"/>
<dbReference type="Pfam" id="PF07228">
    <property type="entry name" value="SpoIIE"/>
    <property type="match status" value="1"/>
</dbReference>
<evidence type="ECO:0000259" key="2">
    <source>
        <dbReference type="PROSITE" id="PS50113"/>
    </source>
</evidence>
<evidence type="ECO:0000313" key="5">
    <source>
        <dbReference type="Proteomes" id="UP001501822"/>
    </source>
</evidence>
<dbReference type="InterPro" id="IPR001932">
    <property type="entry name" value="PPM-type_phosphatase-like_dom"/>
</dbReference>
<dbReference type="Gene3D" id="3.30.450.20">
    <property type="entry name" value="PAS domain"/>
    <property type="match status" value="1"/>
</dbReference>
<sequence length="751" mass="79497">MRLTALVAEQRRRLDETRDRAAARALTDIATGILVDRLACSPAEALGHLARLAAGTGMPLVDLAADLVGLAADDPLAEAARRAADEGMPPARPRLAEAAILHAEDGDAMAAALLGETFSLSGAVAAALWALRPDGALELAGAAGLDPLERAHWRRVPPQLDSLQQRAVRDRAPIWWPGGAGRGRGAPPLTGGGEDVARAVLPLTTDGGCAGVLEIRWATRLPGFTPAVRSELTALAQVCARTLDARPGSADDDRLLDAAAVLTGLSDAFLLLSPVRDATGRVVDLRIDLLGRDVPRVTGYSARSLLGQRLSHVSPQTALPGGPLDVSAEVLATGRPAEAEWSIAGAADEPVHRVRIARIFDRLAFTWDDGERIGASGALLEQVQRLGRIGAWQQDLVSGRVMWSEPTFALFGLPPAAPAIGLDELPGHVAPQDRATVRRFREQLLRLHRPAFATFRLVRADESVRQIRAFAEPVTDASGTVAAIRGAYQDVSDRYHSEVALAATQDRLADTEQRAEDQERLALHVQQAILPPADQPVSAADLDIAVRYRPAGDGQLVGGDWYDAIVLPNKKVLLAVGDIAGHGLDAVTGMVALRNGLRGLAITGAGPAELLGMLNNVAYHLTGGTFATAICGLYDPSERSLRWARAGHLPPVLVRDGEAGLLPLPAGFLLGLAPDAVYEEATTTLQLGDALLLFTDGLVERRDLPLDEALQELIRLAGRPVGDAETFSDHLLGGTSANTNDDTCLVTIHLR</sequence>
<protein>
    <submittedName>
        <fullName evidence="4">SpoIIE family protein phosphatase</fullName>
    </submittedName>
</protein>
<evidence type="ECO:0000313" key="4">
    <source>
        <dbReference type="EMBL" id="GAA0338374.1"/>
    </source>
</evidence>
<evidence type="ECO:0000256" key="1">
    <source>
        <dbReference type="ARBA" id="ARBA00022801"/>
    </source>
</evidence>
<dbReference type="SMART" id="SM00331">
    <property type="entry name" value="PP2C_SIG"/>
    <property type="match status" value="1"/>
</dbReference>
<feature type="domain" description="ANTAR" evidence="3">
    <location>
        <begin position="7"/>
        <end position="68"/>
    </location>
</feature>
<evidence type="ECO:0000259" key="3">
    <source>
        <dbReference type="PROSITE" id="PS50921"/>
    </source>
</evidence>
<gene>
    <name evidence="4" type="ORF">GCM10010151_30010</name>
</gene>
<dbReference type="PANTHER" id="PTHR43156:SF2">
    <property type="entry name" value="STAGE II SPORULATION PROTEIN E"/>
    <property type="match status" value="1"/>
</dbReference>